<dbReference type="RefSeq" id="WP_276698523.1">
    <property type="nucleotide sequence ID" value="NZ_JADIIL010000014.1"/>
</dbReference>
<evidence type="ECO:0000313" key="1">
    <source>
        <dbReference type="EMBL" id="MBF4474524.1"/>
    </source>
</evidence>
<organism evidence="1 2">
    <name type="scientific">Methanobacterium formicicum</name>
    <dbReference type="NCBI Taxonomy" id="2162"/>
    <lineage>
        <taxon>Archaea</taxon>
        <taxon>Methanobacteriati</taxon>
        <taxon>Methanobacteriota</taxon>
        <taxon>Methanomada group</taxon>
        <taxon>Methanobacteria</taxon>
        <taxon>Methanobacteriales</taxon>
        <taxon>Methanobacteriaceae</taxon>
        <taxon>Methanobacterium</taxon>
    </lineage>
</organism>
<protein>
    <submittedName>
        <fullName evidence="1">Uncharacterized protein</fullName>
    </submittedName>
</protein>
<proteinExistence type="predicted"/>
<evidence type="ECO:0000313" key="2">
    <source>
        <dbReference type="Proteomes" id="UP000606900"/>
    </source>
</evidence>
<comment type="caution">
    <text evidence="1">The sequence shown here is derived from an EMBL/GenBank/DDBJ whole genome shotgun (WGS) entry which is preliminary data.</text>
</comment>
<dbReference type="AlphaFoldDB" id="A0A843ATF7"/>
<dbReference type="Proteomes" id="UP000606900">
    <property type="component" value="Unassembled WGS sequence"/>
</dbReference>
<reference evidence="1" key="1">
    <citation type="submission" date="2020-10" db="EMBL/GenBank/DDBJ databases">
        <title>Dehalococcoides mccartyi of a TCE/Cr reducing biochatode.</title>
        <authorList>
            <person name="Matturro B."/>
        </authorList>
    </citation>
    <scope>NUCLEOTIDE SEQUENCE</scope>
    <source>
        <strain evidence="1">Bin2</strain>
    </source>
</reference>
<accession>A0A843ATF7</accession>
<name>A0A843ATF7_METFO</name>
<sequence length="94" mass="10048">MGGREGKTLDLEIKRAMAPYFNYCEPSVFATVTRVHDNTVDIGLSVGQNVIPFENVPVVKPCFGSGSLNLAIGDRVLLIFQAGSIKAPIIAGKL</sequence>
<dbReference type="EMBL" id="JADIIL010000014">
    <property type="protein sequence ID" value="MBF4474524.1"/>
    <property type="molecule type" value="Genomic_DNA"/>
</dbReference>
<gene>
    <name evidence="1" type="ORF">ISP06_03505</name>
</gene>